<name>A0A8B6CK66_MYTGA</name>
<sequence length="556" mass="61642">MKNFDQTTFETNVETQTRSEIKQSTVLPNLPYEHFTSSGEMGNFKFTATLERHKKDDTSNSPSSSKTTPMGTNIELFSDTKTPIRVTTSLEHTQENTIVPFLEQNTEIKKSENEESFDQTTFETNVETQTRSEIKQSTVTPNQPYEHFTSSEKLGNFKLTATLGRNKNDDTSNSPSNSNTTPIGTKNELLRDTKTSTKVTTSLEHTQEITSAPFFEKNIRITNSKKEESFDQTTLETKVKTQIISEIKQSTLLHSILSEHFTSPGEKNYLKTSTELGIQTKDGTSKIPTIYSITSDNSTSSVTNDETSVINEDLLSPVGIDDGFNSSGDIDYVTTVQTSIVNWNVKSSNEEVNFKRKNVTDIGSINSNVVTTTKAYNTTFAGGNGNSNTASTFFSNPAVSHSKSVITSTLSSTLSTPKHTSIISLPITTISTTVTGTRRTIKKHNVAHFNIQFDVKQEKTETKPHQTSPISMVTPASTIFDDERSASRNHKIYSTKRREKTYESIKSTPTIITSLPSSTKATKLAPKLGSSNALSLSAIKYHIYILIIFIMNMFVT</sequence>
<comment type="caution">
    <text evidence="3">The sequence shown here is derived from an EMBL/GenBank/DDBJ whole genome shotgun (WGS) entry which is preliminary data.</text>
</comment>
<feature type="transmembrane region" description="Helical" evidence="2">
    <location>
        <begin position="533"/>
        <end position="555"/>
    </location>
</feature>
<keyword evidence="2" id="KW-0812">Transmembrane</keyword>
<keyword evidence="4" id="KW-1185">Reference proteome</keyword>
<protein>
    <submittedName>
        <fullName evidence="3">Uncharacterized protein</fullName>
    </submittedName>
</protein>
<feature type="region of interest" description="Disordered" evidence="1">
    <location>
        <begin position="112"/>
        <end position="151"/>
    </location>
</feature>
<keyword evidence="2" id="KW-1133">Transmembrane helix</keyword>
<evidence type="ECO:0000256" key="1">
    <source>
        <dbReference type="SAM" id="MobiDB-lite"/>
    </source>
</evidence>
<accession>A0A8B6CK66</accession>
<feature type="region of interest" description="Disordered" evidence="1">
    <location>
        <begin position="163"/>
        <end position="200"/>
    </location>
</feature>
<proteinExistence type="predicted"/>
<keyword evidence="2" id="KW-0472">Membrane</keyword>
<evidence type="ECO:0000256" key="2">
    <source>
        <dbReference type="SAM" id="Phobius"/>
    </source>
</evidence>
<organism evidence="3 4">
    <name type="scientific">Mytilus galloprovincialis</name>
    <name type="common">Mediterranean mussel</name>
    <dbReference type="NCBI Taxonomy" id="29158"/>
    <lineage>
        <taxon>Eukaryota</taxon>
        <taxon>Metazoa</taxon>
        <taxon>Spiralia</taxon>
        <taxon>Lophotrochozoa</taxon>
        <taxon>Mollusca</taxon>
        <taxon>Bivalvia</taxon>
        <taxon>Autobranchia</taxon>
        <taxon>Pteriomorphia</taxon>
        <taxon>Mytilida</taxon>
        <taxon>Mytiloidea</taxon>
        <taxon>Mytilidae</taxon>
        <taxon>Mytilinae</taxon>
        <taxon>Mytilus</taxon>
    </lineage>
</organism>
<evidence type="ECO:0000313" key="4">
    <source>
        <dbReference type="Proteomes" id="UP000596742"/>
    </source>
</evidence>
<feature type="region of interest" description="Disordered" evidence="1">
    <location>
        <begin position="52"/>
        <end position="74"/>
    </location>
</feature>
<feature type="compositionally biased region" description="Polar residues" evidence="1">
    <location>
        <begin position="118"/>
        <end position="143"/>
    </location>
</feature>
<dbReference type="AlphaFoldDB" id="A0A8B6CK66"/>
<reference evidence="3" key="1">
    <citation type="submission" date="2018-11" db="EMBL/GenBank/DDBJ databases">
        <authorList>
            <person name="Alioto T."/>
            <person name="Alioto T."/>
        </authorList>
    </citation>
    <scope>NUCLEOTIDE SEQUENCE</scope>
</reference>
<evidence type="ECO:0000313" key="3">
    <source>
        <dbReference type="EMBL" id="VDI05979.1"/>
    </source>
</evidence>
<dbReference type="EMBL" id="UYJE01001873">
    <property type="protein sequence ID" value="VDI05979.1"/>
    <property type="molecule type" value="Genomic_DNA"/>
</dbReference>
<dbReference type="Proteomes" id="UP000596742">
    <property type="component" value="Unassembled WGS sequence"/>
</dbReference>
<gene>
    <name evidence="3" type="ORF">MGAL_10B003587</name>
</gene>
<feature type="compositionally biased region" description="Low complexity" evidence="1">
    <location>
        <begin position="171"/>
        <end position="182"/>
    </location>
</feature>
<dbReference type="OrthoDB" id="10456215at2759"/>
<feature type="compositionally biased region" description="Low complexity" evidence="1">
    <location>
        <begin position="59"/>
        <end position="69"/>
    </location>
</feature>